<dbReference type="InterPro" id="IPR036390">
    <property type="entry name" value="WH_DNA-bd_sf"/>
</dbReference>
<dbReference type="SUPFAM" id="SSF46785">
    <property type="entry name" value="Winged helix' DNA-binding domain"/>
    <property type="match status" value="1"/>
</dbReference>
<feature type="region of interest" description="Disordered" evidence="1">
    <location>
        <begin position="387"/>
        <end position="412"/>
    </location>
</feature>
<sequence>MPQRVRVPLRVVVGHYADATVSVYVKIAALDRRDSGCEAGVAYLSGLLGLARSTVERALTQLMRPAPDDDIVELTSQRRTRQGGEGWTAVRRVRATNPQREHGAWVPSRAAESLSPRQLRCYAALAYATATGVHATLAELARVLRHRSGQKAGQPLAVRSVRRILRDLEQLGWITVEPRAGYRGRHIYTVHDEPVQAVLTADSGEGSGGDLGEGSLTVDHHQTDSPDDQPPTAALDFRRRREQVVAGGPVENPPLPAAVRRPYGGPQLSLAPRIWRVLEPVKTLLPGLSPYVVRELAREIGRQLDEGQEVERLRSRLEFRFASTDTIRDPGRWLLGAGIVRRGCGLAACESGLIWHTGRLCSSCVATWSSAERLRRIERELDQRERDMGIRTPYQLPPGRPQPSALPMGRRR</sequence>
<reference evidence="2" key="1">
    <citation type="submission" date="2022-03" db="EMBL/GenBank/DDBJ databases">
        <title>Streptomyces 7R015 and 7R016 isolated from Barleria lupulina in Thailand.</title>
        <authorList>
            <person name="Kanchanasin P."/>
            <person name="Phongsopitanun W."/>
            <person name="Tanasupawat S."/>
        </authorList>
    </citation>
    <scope>NUCLEOTIDE SEQUENCE</scope>
    <source>
        <strain evidence="2">7R015</strain>
    </source>
</reference>
<proteinExistence type="predicted"/>
<organism evidence="2 3">
    <name type="scientific">Streptomyces cylindrosporus</name>
    <dbReference type="NCBI Taxonomy" id="2927583"/>
    <lineage>
        <taxon>Bacteria</taxon>
        <taxon>Bacillati</taxon>
        <taxon>Actinomycetota</taxon>
        <taxon>Actinomycetes</taxon>
        <taxon>Kitasatosporales</taxon>
        <taxon>Streptomycetaceae</taxon>
        <taxon>Streptomyces</taxon>
    </lineage>
</organism>
<evidence type="ECO:0000313" key="3">
    <source>
        <dbReference type="Proteomes" id="UP001165269"/>
    </source>
</evidence>
<name>A0ABS9YJX3_9ACTN</name>
<accession>A0ABS9YJX3</accession>
<evidence type="ECO:0000256" key="1">
    <source>
        <dbReference type="SAM" id="MobiDB-lite"/>
    </source>
</evidence>
<feature type="region of interest" description="Disordered" evidence="1">
    <location>
        <begin position="201"/>
        <end position="233"/>
    </location>
</feature>
<dbReference type="RefSeq" id="WP_242775205.1">
    <property type="nucleotide sequence ID" value="NZ_JALDAY010000015.1"/>
</dbReference>
<gene>
    <name evidence="2" type="ORF">MQP27_41020</name>
</gene>
<keyword evidence="3" id="KW-1185">Reference proteome</keyword>
<protein>
    <recommendedName>
        <fullName evidence="4">Helix-turn-helix domain-containing protein</fullName>
    </recommendedName>
</protein>
<evidence type="ECO:0008006" key="4">
    <source>
        <dbReference type="Google" id="ProtNLM"/>
    </source>
</evidence>
<dbReference type="EMBL" id="JALDAY010000015">
    <property type="protein sequence ID" value="MCI3277470.1"/>
    <property type="molecule type" value="Genomic_DNA"/>
</dbReference>
<dbReference type="Proteomes" id="UP001165269">
    <property type="component" value="Unassembled WGS sequence"/>
</dbReference>
<evidence type="ECO:0000313" key="2">
    <source>
        <dbReference type="EMBL" id="MCI3277470.1"/>
    </source>
</evidence>
<comment type="caution">
    <text evidence="2">The sequence shown here is derived from an EMBL/GenBank/DDBJ whole genome shotgun (WGS) entry which is preliminary data.</text>
</comment>